<keyword evidence="2" id="KW-1185">Reference proteome</keyword>
<dbReference type="RefSeq" id="WP_346821303.1">
    <property type="nucleotide sequence ID" value="NZ_JBDKWZ010000005.1"/>
</dbReference>
<evidence type="ECO:0000313" key="1">
    <source>
        <dbReference type="EMBL" id="MEN7548525.1"/>
    </source>
</evidence>
<protein>
    <submittedName>
        <fullName evidence="1">Uncharacterized protein</fullName>
    </submittedName>
</protein>
<organism evidence="1 2">
    <name type="scientific">Rapidithrix thailandica</name>
    <dbReference type="NCBI Taxonomy" id="413964"/>
    <lineage>
        <taxon>Bacteria</taxon>
        <taxon>Pseudomonadati</taxon>
        <taxon>Bacteroidota</taxon>
        <taxon>Cytophagia</taxon>
        <taxon>Cytophagales</taxon>
        <taxon>Flammeovirgaceae</taxon>
        <taxon>Rapidithrix</taxon>
    </lineage>
</organism>
<comment type="caution">
    <text evidence="1">The sequence shown here is derived from an EMBL/GenBank/DDBJ whole genome shotgun (WGS) entry which is preliminary data.</text>
</comment>
<name>A0AAW9S9V0_9BACT</name>
<dbReference type="Proteomes" id="UP001403385">
    <property type="component" value="Unassembled WGS sequence"/>
</dbReference>
<accession>A0AAW9S9V0</accession>
<dbReference type="AlphaFoldDB" id="A0AAW9S9V0"/>
<dbReference type="EMBL" id="JBDKWZ010000005">
    <property type="protein sequence ID" value="MEN7548525.1"/>
    <property type="molecule type" value="Genomic_DNA"/>
</dbReference>
<gene>
    <name evidence="1" type="ORF">AAG747_11430</name>
</gene>
<sequence>MDTLDFERALEQLNAELTKAQPDFIQLKNKLMNTNCPYLLTLLQEHQEKSKQGTNQAKT</sequence>
<evidence type="ECO:0000313" key="2">
    <source>
        <dbReference type="Proteomes" id="UP001403385"/>
    </source>
</evidence>
<reference evidence="1 2" key="1">
    <citation type="submission" date="2024-04" db="EMBL/GenBank/DDBJ databases">
        <title>Novel genus in family Flammeovirgaceae.</title>
        <authorList>
            <person name="Nguyen T.H."/>
            <person name="Vuong T.Q."/>
            <person name="Le H."/>
            <person name="Kim S.-G."/>
        </authorList>
    </citation>
    <scope>NUCLEOTIDE SEQUENCE [LARGE SCALE GENOMIC DNA]</scope>
    <source>
        <strain evidence="1 2">JCM 23209</strain>
    </source>
</reference>
<proteinExistence type="predicted"/>